<dbReference type="PROSITE" id="PS51375">
    <property type="entry name" value="PPR"/>
    <property type="match status" value="4"/>
</dbReference>
<evidence type="ECO:0000256" key="2">
    <source>
        <dbReference type="PROSITE-ProRule" id="PRU00708"/>
    </source>
</evidence>
<name>A0A7J7M8G4_9MAGN</name>
<keyword evidence="1" id="KW-0677">Repeat</keyword>
<dbReference type="AlphaFoldDB" id="A0A7J7M8G4"/>
<keyword evidence="4" id="KW-1185">Reference proteome</keyword>
<organism evidence="3 4">
    <name type="scientific">Kingdonia uniflora</name>
    <dbReference type="NCBI Taxonomy" id="39325"/>
    <lineage>
        <taxon>Eukaryota</taxon>
        <taxon>Viridiplantae</taxon>
        <taxon>Streptophyta</taxon>
        <taxon>Embryophyta</taxon>
        <taxon>Tracheophyta</taxon>
        <taxon>Spermatophyta</taxon>
        <taxon>Magnoliopsida</taxon>
        <taxon>Ranunculales</taxon>
        <taxon>Circaeasteraceae</taxon>
        <taxon>Kingdonia</taxon>
    </lineage>
</organism>
<protein>
    <recommendedName>
        <fullName evidence="5">Pentatricopeptide repeat-containing protein</fullName>
    </recommendedName>
</protein>
<dbReference type="GO" id="GO:0009451">
    <property type="term" value="P:RNA modification"/>
    <property type="evidence" value="ECO:0007669"/>
    <property type="project" value="InterPro"/>
</dbReference>
<evidence type="ECO:0000256" key="1">
    <source>
        <dbReference type="ARBA" id="ARBA00022737"/>
    </source>
</evidence>
<dbReference type="FunFam" id="1.25.40.10:FF:000453">
    <property type="entry name" value="Pentatricopeptide repeat-containing protein mitochondrial"/>
    <property type="match status" value="1"/>
</dbReference>
<evidence type="ECO:0000313" key="3">
    <source>
        <dbReference type="EMBL" id="KAF6151169.1"/>
    </source>
</evidence>
<evidence type="ECO:0000313" key="4">
    <source>
        <dbReference type="Proteomes" id="UP000541444"/>
    </source>
</evidence>
<dbReference type="Pfam" id="PF13041">
    <property type="entry name" value="PPR_2"/>
    <property type="match status" value="2"/>
</dbReference>
<dbReference type="InterPro" id="IPR046960">
    <property type="entry name" value="PPR_At4g14850-like_plant"/>
</dbReference>
<feature type="repeat" description="PPR" evidence="2">
    <location>
        <begin position="193"/>
        <end position="228"/>
    </location>
</feature>
<dbReference type="NCBIfam" id="TIGR00756">
    <property type="entry name" value="PPR"/>
    <property type="match status" value="6"/>
</dbReference>
<dbReference type="PANTHER" id="PTHR47926:SF524">
    <property type="entry name" value="(WILD MALAYSIAN BANANA) HYPOTHETICAL PROTEIN"/>
    <property type="match status" value="1"/>
</dbReference>
<dbReference type="Proteomes" id="UP000541444">
    <property type="component" value="Unassembled WGS sequence"/>
</dbReference>
<comment type="caution">
    <text evidence="3">The sequence shown here is derived from an EMBL/GenBank/DDBJ whole genome shotgun (WGS) entry which is preliminary data.</text>
</comment>
<sequence>MFSLLHRNSPFEALEIFRHQVSLHGAKGVNEVTISVALKACRGRLNSGCQIHGFAVCSGFDSYVTVSNSLMSLYCKGEEFDQAVEIFESLRYPDTVSWNTVLSGFKLSDDAVEFACRMNSNGVVFDFVTYTTVFGFCSDLPGGFHLGVQLHSLVVQSGFEVDNFVGNALITMYSKCGRLVDSAQVFAEMLNKDGVSWNALLSGYTQDGNYGVEAIRVFVEMVKEGMRLDHVSFSSVVASCGNERRLEIGRQVHGLVLRSGYETHVLVCNILIAMYSKCGIVHDANMVFKGMVERNVISWTTMISINEDNAVCLFHEMILNGVYPNEVTFVGLIHAISNNKLMREGQMIHGLCRKTNFTSELIVSNSLITMYAKFEAMEDSRKLFDELSTRVVISWNSLISGYAQNRLYEEALETFLLAIAESYPDQYTFGSILSVIASAEHIPLKQGQRCHSRIIKLGLNTDPIVSSALLDMYAKRGNIHESKRVFEETAQKSLVAWTSIISAHARHSDYESVMVLFEEMKKECVEPDPITFLALFASCSRSGMVDMGIQIFDSMIKEHHIEPTQEHYSCMVDMLGRAGRLEEAEKFMGRMHMKPGLSMLQSLLGACKMHGHVDLGIKVGEALMQMEPSESGSYVLMSNMHAEKGDWEKVAKIRRGMRYKGVKKEVGFSWVDVGDVDDSMYMHGFSSSDTTHPQAKEIYKMVECIGSEMQFFVTEENNCDDALQMEGSVL</sequence>
<dbReference type="EMBL" id="JACGCM010001710">
    <property type="protein sequence ID" value="KAF6151169.1"/>
    <property type="molecule type" value="Genomic_DNA"/>
</dbReference>
<reference evidence="3 4" key="1">
    <citation type="journal article" date="2020" name="IScience">
        <title>Genome Sequencing of the Endangered Kingdonia uniflora (Circaeasteraceae, Ranunculales) Reveals Potential Mechanisms of Evolutionary Specialization.</title>
        <authorList>
            <person name="Sun Y."/>
            <person name="Deng T."/>
            <person name="Zhang A."/>
            <person name="Moore M.J."/>
            <person name="Landis J.B."/>
            <person name="Lin N."/>
            <person name="Zhang H."/>
            <person name="Zhang X."/>
            <person name="Huang J."/>
            <person name="Zhang X."/>
            <person name="Sun H."/>
            <person name="Wang H."/>
        </authorList>
    </citation>
    <scope>NUCLEOTIDE SEQUENCE [LARGE SCALE GENOMIC DNA]</scope>
    <source>
        <strain evidence="3">TB1705</strain>
        <tissue evidence="3">Leaf</tissue>
    </source>
</reference>
<accession>A0A7J7M8G4</accession>
<dbReference type="FunFam" id="1.25.40.10:FF:000573">
    <property type="entry name" value="Pentatricopeptide repeat-containing protein mitochondrial"/>
    <property type="match status" value="1"/>
</dbReference>
<feature type="repeat" description="PPR" evidence="2">
    <location>
        <begin position="493"/>
        <end position="527"/>
    </location>
</feature>
<proteinExistence type="predicted"/>
<dbReference type="PANTHER" id="PTHR47926">
    <property type="entry name" value="PENTATRICOPEPTIDE REPEAT-CONTAINING PROTEIN"/>
    <property type="match status" value="1"/>
</dbReference>
<dbReference type="InterPro" id="IPR011990">
    <property type="entry name" value="TPR-like_helical_dom_sf"/>
</dbReference>
<dbReference type="InterPro" id="IPR046848">
    <property type="entry name" value="E_motif"/>
</dbReference>
<dbReference type="FunFam" id="1.25.40.10:FF:000196">
    <property type="entry name" value="Pentatricopeptide repeat-containing protein At4g14850"/>
    <property type="match status" value="1"/>
</dbReference>
<dbReference type="Gene3D" id="1.25.40.10">
    <property type="entry name" value="Tetratricopeptide repeat domain"/>
    <property type="match status" value="4"/>
</dbReference>
<dbReference type="InterPro" id="IPR002885">
    <property type="entry name" value="PPR_rpt"/>
</dbReference>
<feature type="repeat" description="PPR" evidence="2">
    <location>
        <begin position="264"/>
        <end position="298"/>
    </location>
</feature>
<dbReference type="Pfam" id="PF20431">
    <property type="entry name" value="E_motif"/>
    <property type="match status" value="1"/>
</dbReference>
<dbReference type="Pfam" id="PF01535">
    <property type="entry name" value="PPR"/>
    <property type="match status" value="7"/>
</dbReference>
<feature type="repeat" description="PPR" evidence="2">
    <location>
        <begin position="528"/>
        <end position="563"/>
    </location>
</feature>
<dbReference type="GO" id="GO:0003723">
    <property type="term" value="F:RNA binding"/>
    <property type="evidence" value="ECO:0007669"/>
    <property type="project" value="InterPro"/>
</dbReference>
<evidence type="ECO:0008006" key="5">
    <source>
        <dbReference type="Google" id="ProtNLM"/>
    </source>
</evidence>
<dbReference type="OrthoDB" id="185373at2759"/>
<gene>
    <name evidence="3" type="ORF">GIB67_037377</name>
</gene>